<keyword evidence="2" id="KW-1185">Reference proteome</keyword>
<dbReference type="EMBL" id="BQNB010014284">
    <property type="protein sequence ID" value="GJT26331.1"/>
    <property type="molecule type" value="Genomic_DNA"/>
</dbReference>
<gene>
    <name evidence="1" type="ORF">Tco_0906606</name>
</gene>
<name>A0ABQ5CGY3_9ASTR</name>
<evidence type="ECO:0000313" key="1">
    <source>
        <dbReference type="EMBL" id="GJT26331.1"/>
    </source>
</evidence>
<accession>A0ABQ5CGY3</accession>
<dbReference type="Proteomes" id="UP001151760">
    <property type="component" value="Unassembled WGS sequence"/>
</dbReference>
<protein>
    <submittedName>
        <fullName evidence="1">Uncharacterized protein</fullName>
    </submittedName>
</protein>
<comment type="caution">
    <text evidence="1">The sequence shown here is derived from an EMBL/GenBank/DDBJ whole genome shotgun (WGS) entry which is preliminary data.</text>
</comment>
<organism evidence="1 2">
    <name type="scientific">Tanacetum coccineum</name>
    <dbReference type="NCBI Taxonomy" id="301880"/>
    <lineage>
        <taxon>Eukaryota</taxon>
        <taxon>Viridiplantae</taxon>
        <taxon>Streptophyta</taxon>
        <taxon>Embryophyta</taxon>
        <taxon>Tracheophyta</taxon>
        <taxon>Spermatophyta</taxon>
        <taxon>Magnoliopsida</taxon>
        <taxon>eudicotyledons</taxon>
        <taxon>Gunneridae</taxon>
        <taxon>Pentapetalae</taxon>
        <taxon>asterids</taxon>
        <taxon>campanulids</taxon>
        <taxon>Asterales</taxon>
        <taxon>Asteraceae</taxon>
        <taxon>Asteroideae</taxon>
        <taxon>Anthemideae</taxon>
        <taxon>Anthemidinae</taxon>
        <taxon>Tanacetum</taxon>
    </lineage>
</organism>
<proteinExistence type="predicted"/>
<sequence>MRVRLWKQQRHESPCASSKFQGMGCPMMGGKSDVGGGGGTLCGGDNGEFRYPLVEGDDKRVGDFGV</sequence>
<evidence type="ECO:0000313" key="2">
    <source>
        <dbReference type="Proteomes" id="UP001151760"/>
    </source>
</evidence>
<reference evidence="1" key="2">
    <citation type="submission" date="2022-01" db="EMBL/GenBank/DDBJ databases">
        <authorList>
            <person name="Yamashiro T."/>
            <person name="Shiraishi A."/>
            <person name="Satake H."/>
            <person name="Nakayama K."/>
        </authorList>
    </citation>
    <scope>NUCLEOTIDE SEQUENCE</scope>
</reference>
<reference evidence="1" key="1">
    <citation type="journal article" date="2022" name="Int. J. Mol. Sci.">
        <title>Draft Genome of Tanacetum Coccineum: Genomic Comparison of Closely Related Tanacetum-Family Plants.</title>
        <authorList>
            <person name="Yamashiro T."/>
            <person name="Shiraishi A."/>
            <person name="Nakayama K."/>
            <person name="Satake H."/>
        </authorList>
    </citation>
    <scope>NUCLEOTIDE SEQUENCE</scope>
</reference>